<feature type="transmembrane region" description="Helical" evidence="1">
    <location>
        <begin position="55"/>
        <end position="77"/>
    </location>
</feature>
<accession>A0A9P5TQQ5</accession>
<gene>
    <name evidence="2" type="ORF">CPB84DRAFT_1767794</name>
</gene>
<dbReference type="AlphaFoldDB" id="A0A9P5TQQ5"/>
<proteinExistence type="predicted"/>
<keyword evidence="3" id="KW-1185">Reference proteome</keyword>
<dbReference type="Proteomes" id="UP000724874">
    <property type="component" value="Unassembled WGS sequence"/>
</dbReference>
<comment type="caution">
    <text evidence="2">The sequence shown here is derived from an EMBL/GenBank/DDBJ whole genome shotgun (WGS) entry which is preliminary data.</text>
</comment>
<organism evidence="2 3">
    <name type="scientific">Gymnopilus junonius</name>
    <name type="common">Spectacular rustgill mushroom</name>
    <name type="synonym">Gymnopilus spectabilis subsp. junonius</name>
    <dbReference type="NCBI Taxonomy" id="109634"/>
    <lineage>
        <taxon>Eukaryota</taxon>
        <taxon>Fungi</taxon>
        <taxon>Dikarya</taxon>
        <taxon>Basidiomycota</taxon>
        <taxon>Agaricomycotina</taxon>
        <taxon>Agaricomycetes</taxon>
        <taxon>Agaricomycetidae</taxon>
        <taxon>Agaricales</taxon>
        <taxon>Agaricineae</taxon>
        <taxon>Hymenogastraceae</taxon>
        <taxon>Gymnopilus</taxon>
    </lineage>
</organism>
<evidence type="ECO:0000256" key="1">
    <source>
        <dbReference type="SAM" id="Phobius"/>
    </source>
</evidence>
<evidence type="ECO:0000313" key="3">
    <source>
        <dbReference type="Proteomes" id="UP000724874"/>
    </source>
</evidence>
<protein>
    <submittedName>
        <fullName evidence="2">Uncharacterized protein</fullName>
    </submittedName>
</protein>
<name>A0A9P5TQQ5_GYMJU</name>
<keyword evidence="1" id="KW-0472">Membrane</keyword>
<evidence type="ECO:0000313" key="2">
    <source>
        <dbReference type="EMBL" id="KAF8907876.1"/>
    </source>
</evidence>
<dbReference type="OrthoDB" id="60422at2759"/>
<dbReference type="EMBL" id="JADNYJ010000013">
    <property type="protein sequence ID" value="KAF8907876.1"/>
    <property type="molecule type" value="Genomic_DNA"/>
</dbReference>
<keyword evidence="1" id="KW-0812">Transmembrane</keyword>
<sequence>GLSERIQVPWCKVIKANNNVYFLAYWWIGLQHTKKGGPYTKQPYPLPASKSTETALLLASCVAVSASVGTGGGYVICIRS</sequence>
<feature type="non-terminal residue" evidence="2">
    <location>
        <position position="80"/>
    </location>
</feature>
<reference evidence="2" key="1">
    <citation type="submission" date="2020-11" db="EMBL/GenBank/DDBJ databases">
        <authorList>
            <consortium name="DOE Joint Genome Institute"/>
            <person name="Ahrendt S."/>
            <person name="Riley R."/>
            <person name="Andreopoulos W."/>
            <person name="LaButti K."/>
            <person name="Pangilinan J."/>
            <person name="Ruiz-duenas F.J."/>
            <person name="Barrasa J.M."/>
            <person name="Sanchez-Garcia M."/>
            <person name="Camarero S."/>
            <person name="Miyauchi S."/>
            <person name="Serrano A."/>
            <person name="Linde D."/>
            <person name="Babiker R."/>
            <person name="Drula E."/>
            <person name="Ayuso-Fernandez I."/>
            <person name="Pacheco R."/>
            <person name="Padilla G."/>
            <person name="Ferreira P."/>
            <person name="Barriuso J."/>
            <person name="Kellner H."/>
            <person name="Castanera R."/>
            <person name="Alfaro M."/>
            <person name="Ramirez L."/>
            <person name="Pisabarro A.G."/>
            <person name="Kuo A."/>
            <person name="Tritt A."/>
            <person name="Lipzen A."/>
            <person name="He G."/>
            <person name="Yan M."/>
            <person name="Ng V."/>
            <person name="Cullen D."/>
            <person name="Martin F."/>
            <person name="Rosso M.-N."/>
            <person name="Henrissat B."/>
            <person name="Hibbett D."/>
            <person name="Martinez A.T."/>
            <person name="Grigoriev I.V."/>
        </authorList>
    </citation>
    <scope>NUCLEOTIDE SEQUENCE</scope>
    <source>
        <strain evidence="2">AH 44721</strain>
    </source>
</reference>
<keyword evidence="1" id="KW-1133">Transmembrane helix</keyword>